<name>A0A286USF5_9AGAM</name>
<dbReference type="GO" id="GO:0005576">
    <property type="term" value="C:extracellular region"/>
    <property type="evidence" value="ECO:0007669"/>
    <property type="project" value="TreeGrafter"/>
</dbReference>
<dbReference type="GO" id="GO:0033897">
    <property type="term" value="F:ribonuclease T2 activity"/>
    <property type="evidence" value="ECO:0007669"/>
    <property type="project" value="UniProtKB-EC"/>
</dbReference>
<evidence type="ECO:0000256" key="2">
    <source>
        <dbReference type="ARBA" id="ARBA00012571"/>
    </source>
</evidence>
<dbReference type="EC" id="4.6.1.19" evidence="2"/>
<dbReference type="GO" id="GO:0003723">
    <property type="term" value="F:RNA binding"/>
    <property type="evidence" value="ECO:0007669"/>
    <property type="project" value="InterPro"/>
</dbReference>
<dbReference type="SUPFAM" id="SSF55895">
    <property type="entry name" value="Ribonuclease Rh-like"/>
    <property type="match status" value="1"/>
</dbReference>
<dbReference type="InterPro" id="IPR036430">
    <property type="entry name" value="RNase_T2-like_sf"/>
</dbReference>
<feature type="active site" evidence="4">
    <location>
        <position position="175"/>
    </location>
</feature>
<dbReference type="PROSITE" id="PS00531">
    <property type="entry name" value="RNASE_T2_2"/>
    <property type="match status" value="1"/>
</dbReference>
<evidence type="ECO:0000256" key="1">
    <source>
        <dbReference type="ARBA" id="ARBA00007469"/>
    </source>
</evidence>
<evidence type="ECO:0000313" key="8">
    <source>
        <dbReference type="Proteomes" id="UP000217199"/>
    </source>
</evidence>
<evidence type="ECO:0000256" key="4">
    <source>
        <dbReference type="PIRSR" id="PIRSR633697-1"/>
    </source>
</evidence>
<dbReference type="GO" id="GO:0006401">
    <property type="term" value="P:RNA catabolic process"/>
    <property type="evidence" value="ECO:0007669"/>
    <property type="project" value="TreeGrafter"/>
</dbReference>
<comment type="caution">
    <text evidence="7">The sequence shown here is derived from an EMBL/GenBank/DDBJ whole genome shotgun (WGS) entry which is preliminary data.</text>
</comment>
<dbReference type="EMBL" id="NBII01000002">
    <property type="protein sequence ID" value="PAV22516.1"/>
    <property type="molecule type" value="Genomic_DNA"/>
</dbReference>
<keyword evidence="3" id="KW-1015">Disulfide bond</keyword>
<feature type="active site" evidence="4">
    <location>
        <position position="171"/>
    </location>
</feature>
<evidence type="ECO:0000256" key="5">
    <source>
        <dbReference type="RuleBase" id="RU004328"/>
    </source>
</evidence>
<dbReference type="Pfam" id="PF00445">
    <property type="entry name" value="Ribonuclease_T2"/>
    <property type="match status" value="1"/>
</dbReference>
<dbReference type="InterPro" id="IPR001568">
    <property type="entry name" value="RNase_T2-like"/>
</dbReference>
<dbReference type="CDD" id="cd01061">
    <property type="entry name" value="RNase_T2_euk"/>
    <property type="match status" value="1"/>
</dbReference>
<evidence type="ECO:0000256" key="3">
    <source>
        <dbReference type="ARBA" id="ARBA00023157"/>
    </source>
</evidence>
<protein>
    <recommendedName>
        <fullName evidence="2">ribonuclease T2</fullName>
        <ecNumber evidence="2">4.6.1.19</ecNumber>
    </recommendedName>
</protein>
<keyword evidence="8" id="KW-1185">Reference proteome</keyword>
<feature type="signal peptide" evidence="6">
    <location>
        <begin position="1"/>
        <end position="18"/>
    </location>
</feature>
<feature type="active site" evidence="4">
    <location>
        <position position="90"/>
    </location>
</feature>
<dbReference type="PANTHER" id="PTHR11240:SF17">
    <property type="entry name" value="RIBONUCLEASE T2"/>
    <property type="match status" value="1"/>
</dbReference>
<reference evidence="7 8" key="1">
    <citation type="journal article" date="2017" name="Mol. Ecol.">
        <title>Comparative and population genomic landscape of Phellinus noxius: A hypervariable fungus causing root rot in trees.</title>
        <authorList>
            <person name="Chung C.L."/>
            <person name="Lee T.J."/>
            <person name="Akiba M."/>
            <person name="Lee H.H."/>
            <person name="Kuo T.H."/>
            <person name="Liu D."/>
            <person name="Ke H.M."/>
            <person name="Yokoi T."/>
            <person name="Roa M.B."/>
            <person name="Lu M.J."/>
            <person name="Chang Y.Y."/>
            <person name="Ann P.J."/>
            <person name="Tsai J.N."/>
            <person name="Chen C.Y."/>
            <person name="Tzean S.S."/>
            <person name="Ota Y."/>
            <person name="Hattori T."/>
            <person name="Sahashi N."/>
            <person name="Liou R.F."/>
            <person name="Kikuchi T."/>
            <person name="Tsai I.J."/>
        </authorList>
    </citation>
    <scope>NUCLEOTIDE SEQUENCE [LARGE SCALE GENOMIC DNA]</scope>
    <source>
        <strain evidence="7 8">FFPRI411160</strain>
    </source>
</reference>
<dbReference type="InterPro" id="IPR018188">
    <property type="entry name" value="RNase_T2_His_AS_1"/>
</dbReference>
<accession>A0A286USF5</accession>
<sequence length="312" mass="34468">MSILLVSLLSASVTLAGASSFQVSLPSTIPNFAACSSEPSFYSCENTTEITNTCCSPTPGGLVLQTQFWSTYTGLEKKGQLLPKESWTIHGLWPDFCDGDYTQYCDLSRQYDPAPSPNTTNGLANGTVVPPYTGPGVDTFIHKFGRHDLLDYMNKYWINQGAPNNEFWAHEFSKHATCTSTFDISCYDNYQEHEDVVNFFDAVIRAFKMYPTYDILASAGIIPSNSTTYTLSQIQNALKSQTGAIPHLGCSSSPTNSSSNVVLSEVWYYTHVLGTEQYGRFKPVDTTFGSNCKSDGILYLERSHGSEREVRA</sequence>
<dbReference type="InParanoid" id="A0A286USF5"/>
<feature type="chain" id="PRO_5013622038" description="ribonuclease T2" evidence="6">
    <location>
        <begin position="19"/>
        <end position="312"/>
    </location>
</feature>
<dbReference type="Gene3D" id="3.90.730.10">
    <property type="entry name" value="Ribonuclease T2-like"/>
    <property type="match status" value="1"/>
</dbReference>
<comment type="similarity">
    <text evidence="1 5">Belongs to the RNase T2 family.</text>
</comment>
<dbReference type="AlphaFoldDB" id="A0A286USF5"/>
<dbReference type="InterPro" id="IPR033130">
    <property type="entry name" value="RNase_T2_His_AS_2"/>
</dbReference>
<dbReference type="OrthoDB" id="435754at2759"/>
<dbReference type="PANTHER" id="PTHR11240">
    <property type="entry name" value="RIBONUCLEASE T2"/>
    <property type="match status" value="1"/>
</dbReference>
<keyword evidence="6" id="KW-0732">Signal</keyword>
<dbReference type="InterPro" id="IPR033697">
    <property type="entry name" value="Ribonuclease_T2_eukaryotic"/>
</dbReference>
<dbReference type="PROSITE" id="PS00530">
    <property type="entry name" value="RNASE_T2_1"/>
    <property type="match status" value="1"/>
</dbReference>
<dbReference type="Proteomes" id="UP000217199">
    <property type="component" value="Unassembled WGS sequence"/>
</dbReference>
<organism evidence="7 8">
    <name type="scientific">Pyrrhoderma noxium</name>
    <dbReference type="NCBI Taxonomy" id="2282107"/>
    <lineage>
        <taxon>Eukaryota</taxon>
        <taxon>Fungi</taxon>
        <taxon>Dikarya</taxon>
        <taxon>Basidiomycota</taxon>
        <taxon>Agaricomycotina</taxon>
        <taxon>Agaricomycetes</taxon>
        <taxon>Hymenochaetales</taxon>
        <taxon>Hymenochaetaceae</taxon>
        <taxon>Pyrrhoderma</taxon>
    </lineage>
</organism>
<evidence type="ECO:0000313" key="7">
    <source>
        <dbReference type="EMBL" id="PAV22516.1"/>
    </source>
</evidence>
<proteinExistence type="inferred from homology"/>
<gene>
    <name evidence="7" type="ORF">PNOK_0247300</name>
</gene>
<dbReference type="STRING" id="2282107.A0A286USF5"/>
<evidence type="ECO:0000256" key="6">
    <source>
        <dbReference type="SAM" id="SignalP"/>
    </source>
</evidence>